<name>A0A2H3D8H2_ARMGA</name>
<evidence type="ECO:0000313" key="2">
    <source>
        <dbReference type="EMBL" id="PBK87732.1"/>
    </source>
</evidence>
<gene>
    <name evidence="2" type="ORF">ARMGADRAFT_453345</name>
</gene>
<reference evidence="3" key="1">
    <citation type="journal article" date="2017" name="Nat. Ecol. Evol.">
        <title>Genome expansion and lineage-specific genetic innovations in the forest pathogenic fungi Armillaria.</title>
        <authorList>
            <person name="Sipos G."/>
            <person name="Prasanna A.N."/>
            <person name="Walter M.C."/>
            <person name="O'Connor E."/>
            <person name="Balint B."/>
            <person name="Krizsan K."/>
            <person name="Kiss B."/>
            <person name="Hess J."/>
            <person name="Varga T."/>
            <person name="Slot J."/>
            <person name="Riley R."/>
            <person name="Boka B."/>
            <person name="Rigling D."/>
            <person name="Barry K."/>
            <person name="Lee J."/>
            <person name="Mihaltcheva S."/>
            <person name="LaButti K."/>
            <person name="Lipzen A."/>
            <person name="Waldron R."/>
            <person name="Moloney N.M."/>
            <person name="Sperisen C."/>
            <person name="Kredics L."/>
            <person name="Vagvoelgyi C."/>
            <person name="Patrignani A."/>
            <person name="Fitzpatrick D."/>
            <person name="Nagy I."/>
            <person name="Doyle S."/>
            <person name="Anderson J.B."/>
            <person name="Grigoriev I.V."/>
            <person name="Gueldener U."/>
            <person name="Muensterkoetter M."/>
            <person name="Nagy L.G."/>
        </authorList>
    </citation>
    <scope>NUCLEOTIDE SEQUENCE [LARGE SCALE GENOMIC DNA]</scope>
    <source>
        <strain evidence="3">Ar21-2</strain>
    </source>
</reference>
<keyword evidence="1" id="KW-1133">Transmembrane helix</keyword>
<accession>A0A2H3D8H2</accession>
<dbReference type="AlphaFoldDB" id="A0A2H3D8H2"/>
<feature type="transmembrane region" description="Helical" evidence="1">
    <location>
        <begin position="56"/>
        <end position="76"/>
    </location>
</feature>
<keyword evidence="1" id="KW-0812">Transmembrane</keyword>
<organism evidence="2 3">
    <name type="scientific">Armillaria gallica</name>
    <name type="common">Bulbous honey fungus</name>
    <name type="synonym">Armillaria bulbosa</name>
    <dbReference type="NCBI Taxonomy" id="47427"/>
    <lineage>
        <taxon>Eukaryota</taxon>
        <taxon>Fungi</taxon>
        <taxon>Dikarya</taxon>
        <taxon>Basidiomycota</taxon>
        <taxon>Agaricomycotina</taxon>
        <taxon>Agaricomycetes</taxon>
        <taxon>Agaricomycetidae</taxon>
        <taxon>Agaricales</taxon>
        <taxon>Marasmiineae</taxon>
        <taxon>Physalacriaceae</taxon>
        <taxon>Armillaria</taxon>
    </lineage>
</organism>
<evidence type="ECO:0000256" key="1">
    <source>
        <dbReference type="SAM" id="Phobius"/>
    </source>
</evidence>
<evidence type="ECO:0000313" key="3">
    <source>
        <dbReference type="Proteomes" id="UP000217790"/>
    </source>
</evidence>
<keyword evidence="1" id="KW-0472">Membrane</keyword>
<dbReference type="EMBL" id="KZ293677">
    <property type="protein sequence ID" value="PBK87732.1"/>
    <property type="molecule type" value="Genomic_DNA"/>
</dbReference>
<dbReference type="Proteomes" id="UP000217790">
    <property type="component" value="Unassembled WGS sequence"/>
</dbReference>
<dbReference type="InParanoid" id="A0A2H3D8H2"/>
<sequence>MTPLPYSSPLDLLHLISEVDQAVRGNLRRLLNMPKMQTRLKGRESAISTGMMFSLWMQYIDTVSFSFFAILILGYSSRGMLFDDSRERNTSYLFSFIPSRRIAARYHWLVAVRL</sequence>
<keyword evidence="3" id="KW-1185">Reference proteome</keyword>
<proteinExistence type="predicted"/>
<protein>
    <submittedName>
        <fullName evidence="2">Uncharacterized protein</fullName>
    </submittedName>
</protein>